<reference evidence="3 4" key="1">
    <citation type="journal article" date="2014" name="PLoS Genet.">
        <title>Phylogenetically driven sequencing of extremely halophilic archaea reveals strategies for static and dynamic osmo-response.</title>
        <authorList>
            <person name="Becker E.A."/>
            <person name="Seitzer P.M."/>
            <person name="Tritt A."/>
            <person name="Larsen D."/>
            <person name="Krusor M."/>
            <person name="Yao A.I."/>
            <person name="Wu D."/>
            <person name="Madern D."/>
            <person name="Eisen J.A."/>
            <person name="Darling A.E."/>
            <person name="Facciotti M.T."/>
        </authorList>
    </citation>
    <scope>NUCLEOTIDE SEQUENCE [LARGE SCALE GENOMIC DNA]</scope>
    <source>
        <strain evidence="3 4">2-9-1</strain>
    </source>
</reference>
<dbReference type="Pfam" id="PF18545">
    <property type="entry name" value="HalOD1"/>
    <property type="match status" value="1"/>
</dbReference>
<proteinExistence type="predicted"/>
<dbReference type="EMBL" id="AOIU01000036">
    <property type="protein sequence ID" value="ELZ22314.1"/>
    <property type="molecule type" value="Genomic_DNA"/>
</dbReference>
<feature type="compositionally biased region" description="Basic and acidic residues" evidence="1">
    <location>
        <begin position="1"/>
        <end position="20"/>
    </location>
</feature>
<organism evidence="3 4">
    <name type="scientific">Halosimplex carlsbadense 2-9-1</name>
    <dbReference type="NCBI Taxonomy" id="797114"/>
    <lineage>
        <taxon>Archaea</taxon>
        <taxon>Methanobacteriati</taxon>
        <taxon>Methanobacteriota</taxon>
        <taxon>Stenosarchaea group</taxon>
        <taxon>Halobacteria</taxon>
        <taxon>Halobacteriales</taxon>
        <taxon>Haloarculaceae</taxon>
        <taxon>Halosimplex</taxon>
    </lineage>
</organism>
<accession>M0CK98</accession>
<feature type="region of interest" description="Disordered" evidence="1">
    <location>
        <begin position="1"/>
        <end position="32"/>
    </location>
</feature>
<sequence length="110" mass="11988">MTMAERTADGDDPVEIREGGPRVVHSRAADRDRETDLSIAVIEAIAEAKAVEPTEMDATLYDAVDPDALDRLFTDREGEALAGRVVFELGAHEVTVQSNGDVLVRQIDPR</sequence>
<keyword evidence="4" id="KW-1185">Reference proteome</keyword>
<dbReference type="InterPro" id="IPR040624">
    <property type="entry name" value="HalOD1"/>
</dbReference>
<dbReference type="AlphaFoldDB" id="M0CK98"/>
<evidence type="ECO:0000259" key="2">
    <source>
        <dbReference type="Pfam" id="PF18545"/>
    </source>
</evidence>
<feature type="domain" description="Halobacterial output" evidence="2">
    <location>
        <begin position="34"/>
        <end position="105"/>
    </location>
</feature>
<protein>
    <recommendedName>
        <fullName evidence="2">Halobacterial output domain-containing protein</fullName>
    </recommendedName>
</protein>
<evidence type="ECO:0000313" key="3">
    <source>
        <dbReference type="EMBL" id="ELZ22314.1"/>
    </source>
</evidence>
<comment type="caution">
    <text evidence="3">The sequence shown here is derived from an EMBL/GenBank/DDBJ whole genome shotgun (WGS) entry which is preliminary data.</text>
</comment>
<evidence type="ECO:0000313" key="4">
    <source>
        <dbReference type="Proteomes" id="UP000011626"/>
    </source>
</evidence>
<gene>
    <name evidence="3" type="ORF">C475_17418</name>
</gene>
<dbReference type="eggNOG" id="arCOG08928">
    <property type="taxonomic scope" value="Archaea"/>
</dbReference>
<dbReference type="Proteomes" id="UP000011626">
    <property type="component" value="Unassembled WGS sequence"/>
</dbReference>
<evidence type="ECO:0000256" key="1">
    <source>
        <dbReference type="SAM" id="MobiDB-lite"/>
    </source>
</evidence>
<name>M0CK98_9EURY</name>